<evidence type="ECO:0000256" key="8">
    <source>
        <dbReference type="ARBA" id="ARBA00023125"/>
    </source>
</evidence>
<dbReference type="GO" id="GO:0004527">
    <property type="term" value="F:exonuclease activity"/>
    <property type="evidence" value="ECO:0007669"/>
    <property type="project" value="UniProtKB-KW"/>
</dbReference>
<evidence type="ECO:0000313" key="12">
    <source>
        <dbReference type="Proteomes" id="UP000219573"/>
    </source>
</evidence>
<keyword evidence="7" id="KW-0067">ATP-binding</keyword>
<dbReference type="RefSeq" id="WP_097017562.1">
    <property type="nucleotide sequence ID" value="NZ_OBDZ01000009.1"/>
</dbReference>
<keyword evidence="9" id="KW-0234">DNA repair</keyword>
<dbReference type="InterPro" id="IPR027417">
    <property type="entry name" value="P-loop_NTPase"/>
</dbReference>
<evidence type="ECO:0000313" key="11">
    <source>
        <dbReference type="EMBL" id="SNY25595.1"/>
    </source>
</evidence>
<dbReference type="GO" id="GO:0005524">
    <property type="term" value="F:ATP binding"/>
    <property type="evidence" value="ECO:0007669"/>
    <property type="project" value="UniProtKB-KW"/>
</dbReference>
<dbReference type="Proteomes" id="UP000219573">
    <property type="component" value="Unassembled WGS sequence"/>
</dbReference>
<evidence type="ECO:0000256" key="4">
    <source>
        <dbReference type="ARBA" id="ARBA00022801"/>
    </source>
</evidence>
<proteinExistence type="predicted"/>
<evidence type="ECO:0000256" key="7">
    <source>
        <dbReference type="ARBA" id="ARBA00022840"/>
    </source>
</evidence>
<evidence type="ECO:0000256" key="2">
    <source>
        <dbReference type="ARBA" id="ARBA00022741"/>
    </source>
</evidence>
<keyword evidence="6" id="KW-0269">Exonuclease</keyword>
<dbReference type="SUPFAM" id="SSF52980">
    <property type="entry name" value="Restriction endonuclease-like"/>
    <property type="match status" value="1"/>
</dbReference>
<dbReference type="GO" id="GO:0006281">
    <property type="term" value="P:DNA repair"/>
    <property type="evidence" value="ECO:0007669"/>
    <property type="project" value="UniProtKB-KW"/>
</dbReference>
<dbReference type="EMBL" id="OBDZ01000009">
    <property type="protein sequence ID" value="SNY25595.1"/>
    <property type="molecule type" value="Genomic_DNA"/>
</dbReference>
<dbReference type="InterPro" id="IPR038726">
    <property type="entry name" value="PDDEXK_AddAB-type"/>
</dbReference>
<keyword evidence="3" id="KW-0227">DNA damage</keyword>
<sequence length="867" mass="101811">MQLNYIDYSTNLFQEVIDNTKAKVYVFDNNQNKIQAKKYYQQPFLAQSSLFLTISELKEKVFTSDKLVLKEEKLTLIFYELLTKKDKEKLKVNTYYDIIDLSAEYFNFYQELNEYNIDMIDNLAGWQLEKYQLFEELRARYIAKLEKLAYTDRTLVYDFDNFNPIFLADYQELVFVNLLESTPKERELISRLAEEGKEVSIYNQIAKEDYNEEQLKLTDMILPDSLEQKVELYQSSEEFLQLVNALAKLNQSEEDYLILDGNFANSNYHNLLSAQKVKVDQDSSFTNSNLYRFLDALHSLLKTADLSKGRLKLSMEALLAASYLKVFRAYYDLTELDLKNLVDLAQADYVYFDESLCLEGLEQFKVIIDEIKMISKLSTLGEYISFLEGLDKDKLVEDKYKNTISQYFGALAELNSIEEMNLVSSWNKYFKNSSEGLFRLILNYLRFKKIKSLDNNEESRVEIKDLLISSFANHNRIIMLNINEGVIPTLSSSNFLLTEEQRSKLGLRTVEEIRLKEKYLFFRHIFSSQDVIIYAIENQDKNIDSSSFLEELRLKYNLPLQSVELNEKHYPTIIDSIFASSNNSLKDRLDITHRQQDSLKLEAADFEGQLSLSYYKATTLSSCHYCFFLEHIAKLSEERVEFEKKISPKVIGIIVHEVFETIINNYGNQIMINNGSLDEGIITATLKLKLQAYELKLPNYYQKYYHKVLFKLIAGSIKGFFEKLKRKVPNIRQIDSEWSLDREERRVFLDHQKAKVYLNGRLDLILEDENNQKYIIDYKTGSSSQEQLDFYSLLYNPDFESDEIIQKSIYNVMKESFEDGKVNSEEEFAQKLQALLQDFLDSKEYSNQYKYYCNNCSYSEICKVVLK</sequence>
<gene>
    <name evidence="11" type="ORF">SAMN06265827_109119</name>
</gene>
<name>A0A285GQ45_9FIRM</name>
<dbReference type="Pfam" id="PF12705">
    <property type="entry name" value="PDDEXK_1"/>
    <property type="match status" value="1"/>
</dbReference>
<reference evidence="12" key="1">
    <citation type="submission" date="2017-09" db="EMBL/GenBank/DDBJ databases">
        <authorList>
            <person name="Varghese N."/>
            <person name="Submissions S."/>
        </authorList>
    </citation>
    <scope>NUCLEOTIDE SEQUENCE [LARGE SCALE GENOMIC DNA]</scope>
    <source>
        <strain evidence="12">MSL47</strain>
    </source>
</reference>
<keyword evidence="5" id="KW-0347">Helicase</keyword>
<keyword evidence="1" id="KW-0540">Nuclease</keyword>
<dbReference type="SUPFAM" id="SSF52540">
    <property type="entry name" value="P-loop containing nucleoside triphosphate hydrolases"/>
    <property type="match status" value="1"/>
</dbReference>
<evidence type="ECO:0000256" key="9">
    <source>
        <dbReference type="ARBA" id="ARBA00023204"/>
    </source>
</evidence>
<dbReference type="Gene3D" id="3.90.320.10">
    <property type="match status" value="1"/>
</dbReference>
<evidence type="ECO:0000256" key="3">
    <source>
        <dbReference type="ARBA" id="ARBA00022763"/>
    </source>
</evidence>
<dbReference type="OrthoDB" id="2109781at2"/>
<organism evidence="11 12">
    <name type="scientific">Orenia metallireducens</name>
    <dbReference type="NCBI Taxonomy" id="1413210"/>
    <lineage>
        <taxon>Bacteria</taxon>
        <taxon>Bacillati</taxon>
        <taxon>Bacillota</taxon>
        <taxon>Clostridia</taxon>
        <taxon>Halanaerobiales</taxon>
        <taxon>Halobacteroidaceae</taxon>
        <taxon>Orenia</taxon>
    </lineage>
</organism>
<feature type="domain" description="PD-(D/E)XK endonuclease-like" evidence="10">
    <location>
        <begin position="611"/>
        <end position="863"/>
    </location>
</feature>
<evidence type="ECO:0000256" key="1">
    <source>
        <dbReference type="ARBA" id="ARBA00022722"/>
    </source>
</evidence>
<keyword evidence="12" id="KW-1185">Reference proteome</keyword>
<accession>A0A285GQ45</accession>
<dbReference type="AlphaFoldDB" id="A0A285GQ45"/>
<protein>
    <submittedName>
        <fullName evidence="11">PD-(D/E)XK nuclease superfamily protein</fullName>
    </submittedName>
</protein>
<dbReference type="GO" id="GO:0003677">
    <property type="term" value="F:DNA binding"/>
    <property type="evidence" value="ECO:0007669"/>
    <property type="project" value="UniProtKB-KW"/>
</dbReference>
<evidence type="ECO:0000256" key="6">
    <source>
        <dbReference type="ARBA" id="ARBA00022839"/>
    </source>
</evidence>
<keyword evidence="4" id="KW-0378">Hydrolase</keyword>
<dbReference type="InterPro" id="IPR011604">
    <property type="entry name" value="PDDEXK-like_dom_sf"/>
</dbReference>
<evidence type="ECO:0000259" key="10">
    <source>
        <dbReference type="Pfam" id="PF12705"/>
    </source>
</evidence>
<evidence type="ECO:0000256" key="5">
    <source>
        <dbReference type="ARBA" id="ARBA00022806"/>
    </source>
</evidence>
<dbReference type="InterPro" id="IPR011335">
    <property type="entry name" value="Restrct_endonuc-II-like"/>
</dbReference>
<dbReference type="GO" id="GO:0004386">
    <property type="term" value="F:helicase activity"/>
    <property type="evidence" value="ECO:0007669"/>
    <property type="project" value="UniProtKB-KW"/>
</dbReference>
<keyword evidence="2" id="KW-0547">Nucleotide-binding</keyword>
<keyword evidence="8" id="KW-0238">DNA-binding</keyword>